<reference evidence="2" key="1">
    <citation type="journal article" date="2019" name="Int. J. Syst. Evol. Microbiol.">
        <title>The Global Catalogue of Microorganisms (GCM) 10K type strain sequencing project: providing services to taxonomists for standard genome sequencing and annotation.</title>
        <authorList>
            <consortium name="The Broad Institute Genomics Platform"/>
            <consortium name="The Broad Institute Genome Sequencing Center for Infectious Disease"/>
            <person name="Wu L."/>
            <person name="Ma J."/>
        </authorList>
    </citation>
    <scope>NUCLEOTIDE SEQUENCE [LARGE SCALE GENOMIC DNA]</scope>
    <source>
        <strain evidence="2">CGMCC 4.1648</strain>
    </source>
</reference>
<gene>
    <name evidence="1" type="ORF">ACFPM3_20115</name>
</gene>
<dbReference type="Proteomes" id="UP001595829">
    <property type="component" value="Unassembled WGS sequence"/>
</dbReference>
<organism evidence="1 2">
    <name type="scientific">Streptomyces coeruleoprunus</name>
    <dbReference type="NCBI Taxonomy" id="285563"/>
    <lineage>
        <taxon>Bacteria</taxon>
        <taxon>Bacillati</taxon>
        <taxon>Actinomycetota</taxon>
        <taxon>Actinomycetes</taxon>
        <taxon>Kitasatosporales</taxon>
        <taxon>Streptomycetaceae</taxon>
        <taxon>Streptomyces</taxon>
    </lineage>
</organism>
<name>A0ABV9XGR7_9ACTN</name>
<keyword evidence="2" id="KW-1185">Reference proteome</keyword>
<evidence type="ECO:0000313" key="2">
    <source>
        <dbReference type="Proteomes" id="UP001595829"/>
    </source>
</evidence>
<accession>A0ABV9XGR7</accession>
<dbReference type="EMBL" id="JBHSJD010000014">
    <property type="protein sequence ID" value="MFC5024437.1"/>
    <property type="molecule type" value="Genomic_DNA"/>
</dbReference>
<comment type="caution">
    <text evidence="1">The sequence shown here is derived from an EMBL/GenBank/DDBJ whole genome shotgun (WGS) entry which is preliminary data.</text>
</comment>
<proteinExistence type="predicted"/>
<dbReference type="RefSeq" id="WP_345686678.1">
    <property type="nucleotide sequence ID" value="NZ_BAABIT010000001.1"/>
</dbReference>
<protein>
    <submittedName>
        <fullName evidence="1">Uncharacterized protein</fullName>
    </submittedName>
</protein>
<evidence type="ECO:0000313" key="1">
    <source>
        <dbReference type="EMBL" id="MFC5024437.1"/>
    </source>
</evidence>
<sequence>MDSNIQDIVLAQAQEDAFELAAQVVEREINSDPTTGAERALGFTLAQIAAEIRALKG</sequence>